<dbReference type="Gene3D" id="3.40.50.1820">
    <property type="entry name" value="alpha/beta hydrolase"/>
    <property type="match status" value="1"/>
</dbReference>
<evidence type="ECO:0008006" key="5">
    <source>
        <dbReference type="Google" id="ProtNLM"/>
    </source>
</evidence>
<dbReference type="PANTHER" id="PTHR43037:SF4">
    <property type="entry name" value="PEPTIDASE S9 PROLYL OLIGOPEPTIDASE CATALYTIC DOMAIN-CONTAINING PROTEIN"/>
    <property type="match status" value="1"/>
</dbReference>
<dbReference type="Proteomes" id="UP001189429">
    <property type="component" value="Unassembled WGS sequence"/>
</dbReference>
<reference evidence="3" key="1">
    <citation type="submission" date="2023-10" db="EMBL/GenBank/DDBJ databases">
        <authorList>
            <person name="Chen Y."/>
            <person name="Shah S."/>
            <person name="Dougan E. K."/>
            <person name="Thang M."/>
            <person name="Chan C."/>
        </authorList>
    </citation>
    <scope>NUCLEOTIDE SEQUENCE [LARGE SCALE GENOMIC DNA]</scope>
</reference>
<dbReference type="InterPro" id="IPR050955">
    <property type="entry name" value="Plant_Biomass_Hydrol_Est"/>
</dbReference>
<protein>
    <recommendedName>
        <fullName evidence="5">Peptidase S9 prolyl oligopeptidase catalytic domain-containing protein</fullName>
    </recommendedName>
</protein>
<accession>A0ABN9WVS0</accession>
<dbReference type="PANTHER" id="PTHR43037">
    <property type="entry name" value="UNNAMED PRODUCT-RELATED"/>
    <property type="match status" value="1"/>
</dbReference>
<organism evidence="3 4">
    <name type="scientific">Prorocentrum cordatum</name>
    <dbReference type="NCBI Taxonomy" id="2364126"/>
    <lineage>
        <taxon>Eukaryota</taxon>
        <taxon>Sar</taxon>
        <taxon>Alveolata</taxon>
        <taxon>Dinophyceae</taxon>
        <taxon>Prorocentrales</taxon>
        <taxon>Prorocentraceae</taxon>
        <taxon>Prorocentrum</taxon>
    </lineage>
</organism>
<feature type="compositionally biased region" description="Basic residues" evidence="2">
    <location>
        <begin position="1126"/>
        <end position="1137"/>
    </location>
</feature>
<sequence length="1189" mass="124275">MTSPFPVAAHPMPRRRWPRSPRFLAAAALAVAAAAEGPELACASGGQVHCPEPPASTPEDSLHDVVPHASIFLQAKLNMREPTPNQSMGSSAVAHAMRRPFQDFRKGGLVGTNAAGRVVPRRSSSGAGYGCLQPDAWAVLGPLATMQSDSDPLEAFGGLWRVVDRIPPQLWEAVRRAGDLHASGRASEVAEISESLQGQLEWFPVEAGTQGRTSWALGLADRTTPGVTVSSAARDAALVSGYQGWAVGKFTLSSRAVVLVKSTDPFAVDGGEFLMNSDAYGLDKGVHALTLDAGEHVIAVSYKFLPFWTDILLDSAGARELVTGVADLSLGMGGLVVLDDSKMSDLVDGHLASGHVGLSVLNAAGETLVPHSAQLASGPDGMRLLPISAAWRVPIRAGQTFLVRLELEQSGSVASSCWAESETAFYLNLTLRLNLATPAGEMRPAVYVSLQPQCVRFWGTLGSPAGAYAGGYKVAFPDFDGSIQQMWVAPPNVSAFTSRACPAAGCPLFLSTHGAAVDIGNNWGRNYAWNDDTKEFPYPAWLVQPSNRNPYGTDWEHQGYDDGLAAMEYVARHLPGAPIGVDRGRIGVDLARRLVTGHSMGGHGCMVYSVHDPDRLLGAACCSGWAAIGRQESHLSDPVGQGILQSPLAEHAVDFLAPNLKGVPLGIFYGDSDSTVSPVYPRYQARLVDSTSRDKSAVRLVELEGTEHWFTQNQADLVEYLSGRVVPASGTSEAMPLPPLPEVFEFVVPNPAVFGTKGGLRVLQLEDAAKPGKLVVRRCTAVGEGDCAAAAALAGVGPGLGGTSAGDPVWLVETANVRRFRLEAGALAGRAAPAAASVDGTLFTGAELLGQSPGGHLCQGAATGRGLRAVWRACADRAWESVQRGGPSAGAGPLQMAIRQAPVCIVHGAGEGQAEAALSLAQKLYFVSRYAVPILNARTDEEAGPEAARCSKANLILIGDPGTNLWTSTHRCAFSYVSFFRSRATGAPSAAFGLDGKKFASPGTGLVALGPLGGGRLGLLVHGTDAQGLAKAIQRVPSSSGMVGSDYIVDGPAAGWMGDGGVLAAGYLDALWRPGPTRWAEPDAEAPDVLGLAEVGGAAELCGDRLRLLRRSDEERSAPAEERQGHGHGHGHGHGPGHGHGDDDDDDVDDDDDSHNQSGSHSQIHGHGARAAPAALVLLSLHAAWAVAA</sequence>
<feature type="region of interest" description="Disordered" evidence="2">
    <location>
        <begin position="43"/>
        <end position="62"/>
    </location>
</feature>
<keyword evidence="4" id="KW-1185">Reference proteome</keyword>
<feature type="compositionally biased region" description="Acidic residues" evidence="2">
    <location>
        <begin position="1142"/>
        <end position="1153"/>
    </location>
</feature>
<gene>
    <name evidence="3" type="ORF">PCOR1329_LOCUS71028</name>
</gene>
<comment type="caution">
    <text evidence="3">The sequence shown here is derived from an EMBL/GenBank/DDBJ whole genome shotgun (WGS) entry which is preliminary data.</text>
</comment>
<dbReference type="SUPFAM" id="SSF53474">
    <property type="entry name" value="alpha/beta-Hydrolases"/>
    <property type="match status" value="1"/>
</dbReference>
<dbReference type="EMBL" id="CAUYUJ010019405">
    <property type="protein sequence ID" value="CAK0890948.1"/>
    <property type="molecule type" value="Genomic_DNA"/>
</dbReference>
<feature type="compositionally biased region" description="Basic and acidic residues" evidence="2">
    <location>
        <begin position="1113"/>
        <end position="1125"/>
    </location>
</feature>
<evidence type="ECO:0000256" key="1">
    <source>
        <dbReference type="ARBA" id="ARBA00022729"/>
    </source>
</evidence>
<evidence type="ECO:0000313" key="3">
    <source>
        <dbReference type="EMBL" id="CAK0890948.1"/>
    </source>
</evidence>
<feature type="region of interest" description="Disordered" evidence="2">
    <location>
        <begin position="1113"/>
        <end position="1167"/>
    </location>
</feature>
<dbReference type="InterPro" id="IPR029058">
    <property type="entry name" value="AB_hydrolase_fold"/>
</dbReference>
<name>A0ABN9WVS0_9DINO</name>
<evidence type="ECO:0000256" key="2">
    <source>
        <dbReference type="SAM" id="MobiDB-lite"/>
    </source>
</evidence>
<evidence type="ECO:0000313" key="4">
    <source>
        <dbReference type="Proteomes" id="UP001189429"/>
    </source>
</evidence>
<proteinExistence type="predicted"/>
<keyword evidence="1" id="KW-0732">Signal</keyword>